<evidence type="ECO:0000313" key="7">
    <source>
        <dbReference type="EMBL" id="GFH55480.1"/>
    </source>
</evidence>
<dbReference type="GO" id="GO:0008898">
    <property type="term" value="F:S-adenosylmethionine-homocysteine S-methyltransferase activity"/>
    <property type="evidence" value="ECO:0007669"/>
    <property type="project" value="TreeGrafter"/>
</dbReference>
<protein>
    <recommendedName>
        <fullName evidence="6">Hcy-binding domain-containing protein</fullName>
    </recommendedName>
</protein>
<accession>A0AAD3D2R4</accession>
<sequence>MPRKTLQQCLEEKHILVLDGGISTHLESMQKDDSFPDRNLWSSSLLLTDDGKKDIQRAHQDFLSAGSDVITTVTYQLSDYVEKFGYSRAKIDTMMSDAVQLCKSARDAVNQNAYVVGSIGCYGGALADGSEYTGDYGDMTIDDLMSFHKRKTEQLISLSVDGVAFETIPSFLEVKAILRLMKEIRDEVKSNDIYVWMSLACQNEYLLNDGTAIEDVLHYFNNEDPNASVINGVGVNCCKLKYVHGLCQALTQSILHSRVRRAIILYPNSGEEWDAVNCDWIKDSGCQSSQTFALKIKKYLETIHNMCEERNQDHLPILVGGCCRVKVEDIASVKIEVDRFVKDKL</sequence>
<organism evidence="7 8">
    <name type="scientific">Chaetoceros tenuissimus</name>
    <dbReference type="NCBI Taxonomy" id="426638"/>
    <lineage>
        <taxon>Eukaryota</taxon>
        <taxon>Sar</taxon>
        <taxon>Stramenopiles</taxon>
        <taxon>Ochrophyta</taxon>
        <taxon>Bacillariophyta</taxon>
        <taxon>Coscinodiscophyceae</taxon>
        <taxon>Chaetocerotophycidae</taxon>
        <taxon>Chaetocerotales</taxon>
        <taxon>Chaetocerotaceae</taxon>
        <taxon>Chaetoceros</taxon>
    </lineage>
</organism>
<keyword evidence="8" id="KW-1185">Reference proteome</keyword>
<keyword evidence="4 5" id="KW-0862">Zinc</keyword>
<gene>
    <name evidence="7" type="ORF">CTEN210_11956</name>
</gene>
<dbReference type="InterPro" id="IPR003726">
    <property type="entry name" value="HCY_dom"/>
</dbReference>
<dbReference type="Pfam" id="PF02574">
    <property type="entry name" value="S-methyl_trans"/>
    <property type="match status" value="1"/>
</dbReference>
<feature type="binding site" evidence="5">
    <location>
        <position position="237"/>
    </location>
    <ligand>
        <name>Zn(2+)</name>
        <dbReference type="ChEBI" id="CHEBI:29105"/>
    </ligand>
</feature>
<keyword evidence="2 5" id="KW-0808">Transferase</keyword>
<keyword evidence="3 5" id="KW-0479">Metal-binding</keyword>
<dbReference type="InterPro" id="IPR051486">
    <property type="entry name" value="Hcy_S-methyltransferase"/>
</dbReference>
<dbReference type="Proteomes" id="UP001054902">
    <property type="component" value="Unassembled WGS sequence"/>
</dbReference>
<evidence type="ECO:0000256" key="1">
    <source>
        <dbReference type="ARBA" id="ARBA00022603"/>
    </source>
</evidence>
<feature type="binding site" evidence="5">
    <location>
        <position position="322"/>
    </location>
    <ligand>
        <name>Zn(2+)</name>
        <dbReference type="ChEBI" id="CHEBI:29105"/>
    </ligand>
</feature>
<proteinExistence type="predicted"/>
<keyword evidence="1 5" id="KW-0489">Methyltransferase</keyword>
<dbReference type="GO" id="GO:0033528">
    <property type="term" value="P:S-methylmethionine cycle"/>
    <property type="evidence" value="ECO:0007669"/>
    <property type="project" value="TreeGrafter"/>
</dbReference>
<feature type="domain" description="Hcy-binding" evidence="6">
    <location>
        <begin position="4"/>
        <end position="337"/>
    </location>
</feature>
<evidence type="ECO:0000256" key="5">
    <source>
        <dbReference type="PROSITE-ProRule" id="PRU00333"/>
    </source>
</evidence>
<dbReference type="GO" id="GO:0009086">
    <property type="term" value="P:methionine biosynthetic process"/>
    <property type="evidence" value="ECO:0007669"/>
    <property type="project" value="TreeGrafter"/>
</dbReference>
<dbReference type="PROSITE" id="PS50970">
    <property type="entry name" value="HCY"/>
    <property type="match status" value="1"/>
</dbReference>
<feature type="binding site" evidence="5">
    <location>
        <position position="323"/>
    </location>
    <ligand>
        <name>Zn(2+)</name>
        <dbReference type="ChEBI" id="CHEBI:29105"/>
    </ligand>
</feature>
<name>A0AAD3D2R4_9STRA</name>
<dbReference type="SUPFAM" id="SSF82282">
    <property type="entry name" value="Homocysteine S-methyltransferase"/>
    <property type="match status" value="1"/>
</dbReference>
<dbReference type="PANTHER" id="PTHR46015">
    <property type="entry name" value="ZGC:172121"/>
    <property type="match status" value="1"/>
</dbReference>
<evidence type="ECO:0000313" key="8">
    <source>
        <dbReference type="Proteomes" id="UP001054902"/>
    </source>
</evidence>
<evidence type="ECO:0000256" key="2">
    <source>
        <dbReference type="ARBA" id="ARBA00022679"/>
    </source>
</evidence>
<dbReference type="AlphaFoldDB" id="A0AAD3D2R4"/>
<dbReference type="InterPro" id="IPR036589">
    <property type="entry name" value="HCY_dom_sf"/>
</dbReference>
<evidence type="ECO:0000256" key="4">
    <source>
        <dbReference type="ARBA" id="ARBA00022833"/>
    </source>
</evidence>
<dbReference type="EMBL" id="BLLK01000049">
    <property type="protein sequence ID" value="GFH55480.1"/>
    <property type="molecule type" value="Genomic_DNA"/>
</dbReference>
<dbReference type="GO" id="GO:0032259">
    <property type="term" value="P:methylation"/>
    <property type="evidence" value="ECO:0007669"/>
    <property type="project" value="UniProtKB-KW"/>
</dbReference>
<evidence type="ECO:0000256" key="3">
    <source>
        <dbReference type="ARBA" id="ARBA00022723"/>
    </source>
</evidence>
<comment type="cofactor">
    <cofactor evidence="5">
        <name>Zn(2+)</name>
        <dbReference type="ChEBI" id="CHEBI:29105"/>
    </cofactor>
</comment>
<reference evidence="7 8" key="1">
    <citation type="journal article" date="2021" name="Sci. Rep.">
        <title>The genome of the diatom Chaetoceros tenuissimus carries an ancient integrated fragment of an extant virus.</title>
        <authorList>
            <person name="Hongo Y."/>
            <person name="Kimura K."/>
            <person name="Takaki Y."/>
            <person name="Yoshida Y."/>
            <person name="Baba S."/>
            <person name="Kobayashi G."/>
            <person name="Nagasaki K."/>
            <person name="Hano T."/>
            <person name="Tomaru Y."/>
        </authorList>
    </citation>
    <scope>NUCLEOTIDE SEQUENCE [LARGE SCALE GENOMIC DNA]</scope>
    <source>
        <strain evidence="7 8">NIES-3715</strain>
    </source>
</reference>
<evidence type="ECO:0000259" key="6">
    <source>
        <dbReference type="PROSITE" id="PS50970"/>
    </source>
</evidence>
<dbReference type="GO" id="GO:0046872">
    <property type="term" value="F:metal ion binding"/>
    <property type="evidence" value="ECO:0007669"/>
    <property type="project" value="UniProtKB-KW"/>
</dbReference>
<dbReference type="Gene3D" id="3.20.20.330">
    <property type="entry name" value="Homocysteine-binding-like domain"/>
    <property type="match status" value="1"/>
</dbReference>
<dbReference type="PANTHER" id="PTHR46015:SF1">
    <property type="entry name" value="HOMOCYSTEINE S-METHYLTRANSFERASE-LIKE ISOFORM 1"/>
    <property type="match status" value="1"/>
</dbReference>
<dbReference type="NCBIfam" id="NF007020">
    <property type="entry name" value="PRK09485.1"/>
    <property type="match status" value="1"/>
</dbReference>
<comment type="caution">
    <text evidence="7">The sequence shown here is derived from an EMBL/GenBank/DDBJ whole genome shotgun (WGS) entry which is preliminary data.</text>
</comment>